<dbReference type="Gene3D" id="3.40.190.10">
    <property type="entry name" value="Periplasmic binding protein-like II"/>
    <property type="match status" value="2"/>
</dbReference>
<evidence type="ECO:0000313" key="7">
    <source>
        <dbReference type="EMBL" id="RFA26896.1"/>
    </source>
</evidence>
<feature type="chain" id="PRO_5039587776" description="Sugar ABC transporter substrate-binding protein" evidence="6">
    <location>
        <begin position="24"/>
        <end position="430"/>
    </location>
</feature>
<evidence type="ECO:0000256" key="2">
    <source>
        <dbReference type="ARBA" id="ARBA00022729"/>
    </source>
</evidence>
<dbReference type="Proteomes" id="UP000257080">
    <property type="component" value="Unassembled WGS sequence"/>
</dbReference>
<evidence type="ECO:0000256" key="1">
    <source>
        <dbReference type="ARBA" id="ARBA00022475"/>
    </source>
</evidence>
<dbReference type="SUPFAM" id="SSF53850">
    <property type="entry name" value="Periplasmic binding protein-like II"/>
    <property type="match status" value="1"/>
</dbReference>
<dbReference type="Pfam" id="PF01547">
    <property type="entry name" value="SBP_bac_1"/>
    <property type="match status" value="1"/>
</dbReference>
<dbReference type="PROSITE" id="PS51257">
    <property type="entry name" value="PROKAR_LIPOPROTEIN"/>
    <property type="match status" value="1"/>
</dbReference>
<dbReference type="PANTHER" id="PTHR43649">
    <property type="entry name" value="ARABINOSE-BINDING PROTEIN-RELATED"/>
    <property type="match status" value="1"/>
</dbReference>
<keyword evidence="5" id="KW-0449">Lipoprotein</keyword>
<name>A0A3E0WBN9_9MICO</name>
<dbReference type="InterPro" id="IPR006059">
    <property type="entry name" value="SBP"/>
</dbReference>
<evidence type="ECO:0000313" key="8">
    <source>
        <dbReference type="Proteomes" id="UP000257080"/>
    </source>
</evidence>
<dbReference type="EMBL" id="NBXE01000022">
    <property type="protein sequence ID" value="RFA26896.1"/>
    <property type="molecule type" value="Genomic_DNA"/>
</dbReference>
<evidence type="ECO:0000256" key="5">
    <source>
        <dbReference type="ARBA" id="ARBA00023288"/>
    </source>
</evidence>
<comment type="caution">
    <text evidence="7">The sequence shown here is derived from an EMBL/GenBank/DDBJ whole genome shotgun (WGS) entry which is preliminary data.</text>
</comment>
<keyword evidence="1" id="KW-1003">Cell membrane</keyword>
<sequence>MAKKHIAAAFLATFALILTGCTAGGDSGGGDGKPSGDITVLTNRTDIVDTVFQDYKKTFEAKYPGTNVTFEAITDYEGEVNTRLSTKDYGDVLLIPSQVLPTQFSQFFEPLGNKDDLAKKYRFLNDKSYDGTQYGIPTFGSANGIVYNKKVWSDAGVKGLPTTPAAFIADLQLIKNNTQAIPYYTNYKDVWPLSQWQGPQGFTGKTTVVKDRDSSDAPWSAGSEENIIDGLIYDIVSNGLSEPDPLTTAWESSKPALAKGEIGTMLLGSWSVIQMQEAATAAGTDPADIGYMPFPYQTDGKYNVTIAGDFNNAINVNSSNKVTARAWIDWFTDESGYSELSGALPTAIDGATPDTLKDLDAAGVNYVQLDAPENPSLDSDIYNAAEIDLFGGIYRQKLVDIARGAADGDKESYFAQLNQKWAEARAGAGS</sequence>
<organism evidence="7 8">
    <name type="scientific">Subtercola boreus</name>
    <dbReference type="NCBI Taxonomy" id="120213"/>
    <lineage>
        <taxon>Bacteria</taxon>
        <taxon>Bacillati</taxon>
        <taxon>Actinomycetota</taxon>
        <taxon>Actinomycetes</taxon>
        <taxon>Micrococcales</taxon>
        <taxon>Microbacteriaceae</taxon>
        <taxon>Subtercola</taxon>
    </lineage>
</organism>
<keyword evidence="2 6" id="KW-0732">Signal</keyword>
<accession>A0A3E0WBN9</accession>
<dbReference type="InterPro" id="IPR050490">
    <property type="entry name" value="Bact_solute-bd_prot1"/>
</dbReference>
<dbReference type="RefSeq" id="WP_116418659.1">
    <property type="nucleotide sequence ID" value="NZ_NBXC01000017.1"/>
</dbReference>
<gene>
    <name evidence="7" type="ORF">B7R25_09125</name>
</gene>
<proteinExistence type="predicted"/>
<evidence type="ECO:0008006" key="9">
    <source>
        <dbReference type="Google" id="ProtNLM"/>
    </source>
</evidence>
<evidence type="ECO:0000256" key="4">
    <source>
        <dbReference type="ARBA" id="ARBA00023139"/>
    </source>
</evidence>
<reference evidence="7 8" key="1">
    <citation type="submission" date="2017-04" db="EMBL/GenBank/DDBJ databases">
        <title>Comparative genome analysis of Subtercola boreus.</title>
        <authorList>
            <person name="Cho Y.-J."/>
            <person name="Cho A."/>
            <person name="Kim O.-S."/>
            <person name="Lee J.-I."/>
        </authorList>
    </citation>
    <scope>NUCLEOTIDE SEQUENCE [LARGE SCALE GENOMIC DNA]</scope>
    <source>
        <strain evidence="7 8">P28004</strain>
    </source>
</reference>
<protein>
    <recommendedName>
        <fullName evidence="9">Sugar ABC transporter substrate-binding protein</fullName>
    </recommendedName>
</protein>
<dbReference type="AlphaFoldDB" id="A0A3E0WBN9"/>
<evidence type="ECO:0000256" key="3">
    <source>
        <dbReference type="ARBA" id="ARBA00023136"/>
    </source>
</evidence>
<keyword evidence="3" id="KW-0472">Membrane</keyword>
<evidence type="ECO:0000256" key="6">
    <source>
        <dbReference type="SAM" id="SignalP"/>
    </source>
</evidence>
<feature type="signal peptide" evidence="6">
    <location>
        <begin position="1"/>
        <end position="23"/>
    </location>
</feature>
<keyword evidence="4" id="KW-0564">Palmitate</keyword>
<dbReference type="PANTHER" id="PTHR43649:SF33">
    <property type="entry name" value="POLYGALACTURONAN_RHAMNOGALACTURONAN-BINDING PROTEIN YTCQ"/>
    <property type="match status" value="1"/>
</dbReference>
<dbReference type="OrthoDB" id="2060074at2"/>